<name>A0ABV2G9R3_9BACL</name>
<dbReference type="CDD" id="cd07207">
    <property type="entry name" value="Pat_ExoU_VipD_like"/>
    <property type="match status" value="1"/>
</dbReference>
<feature type="short sequence motif" description="GXSXG" evidence="2">
    <location>
        <begin position="36"/>
        <end position="40"/>
    </location>
</feature>
<feature type="short sequence motif" description="GXGXXG" evidence="2">
    <location>
        <begin position="9"/>
        <end position="14"/>
    </location>
</feature>
<keyword evidence="1 2" id="KW-0443">Lipid metabolism</keyword>
<accession>A0ABV2G9R3</accession>
<dbReference type="Gene3D" id="3.40.1090.10">
    <property type="entry name" value="Cytosolic phospholipase A2 catalytic domain"/>
    <property type="match status" value="2"/>
</dbReference>
<keyword evidence="2" id="KW-0442">Lipid degradation</keyword>
<dbReference type="PANTHER" id="PTHR46394">
    <property type="entry name" value="ANNEXIN"/>
    <property type="match status" value="1"/>
</dbReference>
<feature type="domain" description="PNPLA" evidence="3">
    <location>
        <begin position="5"/>
        <end position="196"/>
    </location>
</feature>
<evidence type="ECO:0000313" key="5">
    <source>
        <dbReference type="Proteomes" id="UP001549099"/>
    </source>
</evidence>
<evidence type="ECO:0000256" key="2">
    <source>
        <dbReference type="PROSITE-ProRule" id="PRU01161"/>
    </source>
</evidence>
<feature type="active site" description="Proton acceptor" evidence="2">
    <location>
        <position position="183"/>
    </location>
</feature>
<dbReference type="InterPro" id="IPR052580">
    <property type="entry name" value="Lipid_Hydrolase"/>
</dbReference>
<keyword evidence="5" id="KW-1185">Reference proteome</keyword>
<dbReference type="Proteomes" id="UP001549099">
    <property type="component" value="Unassembled WGS sequence"/>
</dbReference>
<evidence type="ECO:0000259" key="3">
    <source>
        <dbReference type="PROSITE" id="PS51635"/>
    </source>
</evidence>
<keyword evidence="2" id="KW-0378">Hydrolase</keyword>
<dbReference type="PROSITE" id="PS51635">
    <property type="entry name" value="PNPLA"/>
    <property type="match status" value="1"/>
</dbReference>
<proteinExistence type="predicted"/>
<organism evidence="4 5">
    <name type="scientific">Bhargavaea ullalensis</name>
    <dbReference type="NCBI Taxonomy" id="1265685"/>
    <lineage>
        <taxon>Bacteria</taxon>
        <taxon>Bacillati</taxon>
        <taxon>Bacillota</taxon>
        <taxon>Bacilli</taxon>
        <taxon>Bacillales</taxon>
        <taxon>Caryophanaceae</taxon>
        <taxon>Bhargavaea</taxon>
    </lineage>
</organism>
<gene>
    <name evidence="4" type="ORF">ABID49_000902</name>
</gene>
<protein>
    <submittedName>
        <fullName evidence="4">NTE family protein</fullName>
    </submittedName>
</protein>
<dbReference type="Pfam" id="PF01734">
    <property type="entry name" value="Patatin"/>
    <property type="match status" value="1"/>
</dbReference>
<sequence>MRIDGVFSGGGLKGLALVGAFEELERQGMEFARVAGTSAGSILAAFIAAGYTADEIGEMLSEQDFGELLDRRHAFIPLPFMKWVNLYWRMGLYKGDALEDWFTEKLLEKDVYTFGDLAPGRLKLVASDLTNGQMIVLPDDLKKYGIPPDTFPVGRALRMSCGIPYFFEPVRLFTKEGDAIIVDGGVLSNFPLWIFDDPNGKRERPVIGLKLSRSEEDKTPRKIHNALDLFEALFSTMKNAHDERYIQKDHAKDIVFIPMDDVKATDFDMGDEQMELLMQRGRDRTRLFLETWRFTAPPIWRPVQKINSASTYKKAVP</sequence>
<evidence type="ECO:0000313" key="4">
    <source>
        <dbReference type="EMBL" id="MET3575018.1"/>
    </source>
</evidence>
<feature type="active site" description="Nucleophile" evidence="2">
    <location>
        <position position="38"/>
    </location>
</feature>
<dbReference type="RefSeq" id="WP_354195772.1">
    <property type="nucleotide sequence ID" value="NZ_JBEPLW010000003.1"/>
</dbReference>
<dbReference type="SUPFAM" id="SSF52151">
    <property type="entry name" value="FabD/lysophospholipase-like"/>
    <property type="match status" value="1"/>
</dbReference>
<reference evidence="4 5" key="1">
    <citation type="submission" date="2024-06" db="EMBL/GenBank/DDBJ databases">
        <title>Genomic Encyclopedia of Type Strains, Phase IV (KMG-IV): sequencing the most valuable type-strain genomes for metagenomic binning, comparative biology and taxonomic classification.</title>
        <authorList>
            <person name="Goeker M."/>
        </authorList>
    </citation>
    <scope>NUCLEOTIDE SEQUENCE [LARGE SCALE GENOMIC DNA]</scope>
    <source>
        <strain evidence="4 5">DSM 26128</strain>
    </source>
</reference>
<comment type="caution">
    <text evidence="4">The sequence shown here is derived from an EMBL/GenBank/DDBJ whole genome shotgun (WGS) entry which is preliminary data.</text>
</comment>
<evidence type="ECO:0000256" key="1">
    <source>
        <dbReference type="ARBA" id="ARBA00023098"/>
    </source>
</evidence>
<dbReference type="EMBL" id="JBEPLW010000003">
    <property type="protein sequence ID" value="MET3575018.1"/>
    <property type="molecule type" value="Genomic_DNA"/>
</dbReference>
<dbReference type="InterPro" id="IPR002641">
    <property type="entry name" value="PNPLA_dom"/>
</dbReference>
<dbReference type="InterPro" id="IPR016035">
    <property type="entry name" value="Acyl_Trfase/lysoPLipase"/>
</dbReference>
<feature type="short sequence motif" description="DGA/G" evidence="2">
    <location>
        <begin position="183"/>
        <end position="185"/>
    </location>
</feature>
<dbReference type="PANTHER" id="PTHR46394:SF1">
    <property type="entry name" value="PNPLA DOMAIN-CONTAINING PROTEIN"/>
    <property type="match status" value="1"/>
</dbReference>